<dbReference type="Pfam" id="PF06050">
    <property type="entry name" value="HGD-D"/>
    <property type="match status" value="1"/>
</dbReference>
<accession>A0ABR6WRX0</accession>
<evidence type="ECO:0000256" key="4">
    <source>
        <dbReference type="SAM" id="MobiDB-lite"/>
    </source>
</evidence>
<proteinExistence type="inferred from homology"/>
<keyword evidence="3" id="KW-0411">Iron-sulfur</keyword>
<evidence type="ECO:0000256" key="2">
    <source>
        <dbReference type="ARBA" id="ARBA00005806"/>
    </source>
</evidence>
<comment type="cofactor">
    <cofactor evidence="1">
        <name>[4Fe-4S] cluster</name>
        <dbReference type="ChEBI" id="CHEBI:49883"/>
    </cofactor>
</comment>
<reference evidence="5 6" key="1">
    <citation type="journal article" date="2020" name="mSystems">
        <title>Defining Genomic and Predicted Metabolic Features of the Acetobacterium Genus.</title>
        <authorList>
            <person name="Ross D.E."/>
            <person name="Marshall C.W."/>
            <person name="Gulliver D."/>
            <person name="May H.D."/>
            <person name="Norman R.S."/>
        </authorList>
    </citation>
    <scope>NUCLEOTIDE SEQUENCE [LARGE SCALE GENOMIC DNA]</scope>
    <source>
        <strain evidence="5 6">DSM 8238</strain>
    </source>
</reference>
<feature type="compositionally biased region" description="Basic and acidic residues" evidence="4">
    <location>
        <begin position="16"/>
        <end position="28"/>
    </location>
</feature>
<dbReference type="InterPro" id="IPR010327">
    <property type="entry name" value="FldB/FldC_alpha/beta"/>
</dbReference>
<dbReference type="Proteomes" id="UP000603234">
    <property type="component" value="Unassembled WGS sequence"/>
</dbReference>
<protein>
    <submittedName>
        <fullName evidence="5">2-hydroxyacyl-CoA dehydratase</fullName>
    </submittedName>
</protein>
<evidence type="ECO:0000256" key="1">
    <source>
        <dbReference type="ARBA" id="ARBA00001966"/>
    </source>
</evidence>
<keyword evidence="3" id="KW-0408">Iron</keyword>
<evidence type="ECO:0000313" key="5">
    <source>
        <dbReference type="EMBL" id="MBC3803306.1"/>
    </source>
</evidence>
<dbReference type="Gene3D" id="1.20.1270.370">
    <property type="match status" value="1"/>
</dbReference>
<dbReference type="Gene3D" id="3.40.50.11900">
    <property type="match status" value="1"/>
</dbReference>
<keyword evidence="6" id="KW-1185">Reference proteome</keyword>
<sequence>MNLNNQENIKKNSRPPKKEPSPMEVRQRERFVGKSARVAAKYLRRLTELKGAPQAMKPFFQVLEDIHVNMKNVEQPTDTKIVGTYCVMVPQELIYAAGAQPVKLCSGSYSAFAIGDDLVPRDACPLVKSVMGFQAMGVMPVYEDCSLMVVPITCDCKKKMAGMLAERVPTYSLHVPTSKSDDDDMEQVVSEFYQLIPALEAVTGQAITCDSLARSIDGMGFAQYQMSQFAAYKKHVPALIQGTHAMALMNAFSYMPVDRFSEQLHRLNQELGRRQKEKQFVSMDKQPRIMVTGSPIIFPNIKIPLLIEEMGGILVGDETCMGERALYDPTVVVDQSFDGLLRSLANRYTRPCTCPTFVDNSQRIYRIKQMIADHQVQGVVYHVLRGCLVYDFEYQTLEEELGQLGIPVIRVESDYNEEDIEQLRIRIEAFIELIKLKDLAIKKQKQEKANE</sequence>
<gene>
    <name evidence="5" type="ORF">GH808_02455</name>
</gene>
<name>A0ABR6WRX0_9FIRM</name>
<organism evidence="5 6">
    <name type="scientific">Acetobacterium fimetarium</name>
    <dbReference type="NCBI Taxonomy" id="52691"/>
    <lineage>
        <taxon>Bacteria</taxon>
        <taxon>Bacillati</taxon>
        <taxon>Bacillota</taxon>
        <taxon>Clostridia</taxon>
        <taxon>Eubacteriales</taxon>
        <taxon>Eubacteriaceae</taxon>
        <taxon>Acetobacterium</taxon>
    </lineage>
</organism>
<feature type="region of interest" description="Disordered" evidence="4">
    <location>
        <begin position="1"/>
        <end position="28"/>
    </location>
</feature>
<dbReference type="PANTHER" id="PTHR30548:SF2">
    <property type="entry name" value="2-HYDROXYACYL-COA DEHYDRATASE,D-COMPONENT"/>
    <property type="match status" value="1"/>
</dbReference>
<evidence type="ECO:0000313" key="6">
    <source>
        <dbReference type="Proteomes" id="UP000603234"/>
    </source>
</evidence>
<dbReference type="RefSeq" id="WP_186841216.1">
    <property type="nucleotide sequence ID" value="NZ_WJBC01000002.1"/>
</dbReference>
<comment type="caution">
    <text evidence="5">The sequence shown here is derived from an EMBL/GenBank/DDBJ whole genome shotgun (WGS) entry which is preliminary data.</text>
</comment>
<comment type="similarity">
    <text evidence="2">Belongs to the FldB/FldC dehydratase alpha/beta subunit family.</text>
</comment>
<dbReference type="EMBL" id="WJBC01000002">
    <property type="protein sequence ID" value="MBC3803306.1"/>
    <property type="molecule type" value="Genomic_DNA"/>
</dbReference>
<dbReference type="Gene3D" id="3.40.50.11890">
    <property type="match status" value="1"/>
</dbReference>
<evidence type="ECO:0000256" key="3">
    <source>
        <dbReference type="ARBA" id="ARBA00023014"/>
    </source>
</evidence>
<keyword evidence="3" id="KW-0479">Metal-binding</keyword>
<dbReference type="PANTHER" id="PTHR30548">
    <property type="entry name" value="2-HYDROXYGLUTARYL-COA DEHYDRATASE, D-COMPONENT-RELATED"/>
    <property type="match status" value="1"/>
</dbReference>